<keyword evidence="3" id="KW-1185">Reference proteome</keyword>
<protein>
    <recommendedName>
        <fullName evidence="4">Anaphase promoting complex subunit 11</fullName>
    </recommendedName>
</protein>
<dbReference type="Proteomes" id="UP001146351">
    <property type="component" value="Unassembled WGS sequence"/>
</dbReference>
<evidence type="ECO:0000256" key="1">
    <source>
        <dbReference type="SAM" id="MobiDB-lite"/>
    </source>
</evidence>
<proteinExistence type="predicted"/>
<dbReference type="AlphaFoldDB" id="A0A9W9LXK7"/>
<accession>A0A9W9LXK7</accession>
<feature type="compositionally biased region" description="Polar residues" evidence="1">
    <location>
        <begin position="159"/>
        <end position="172"/>
    </location>
</feature>
<gene>
    <name evidence="2" type="ORF">N7492_004134</name>
</gene>
<evidence type="ECO:0008006" key="4">
    <source>
        <dbReference type="Google" id="ProtNLM"/>
    </source>
</evidence>
<organism evidence="2 3">
    <name type="scientific">Penicillium capsulatum</name>
    <dbReference type="NCBI Taxonomy" id="69766"/>
    <lineage>
        <taxon>Eukaryota</taxon>
        <taxon>Fungi</taxon>
        <taxon>Dikarya</taxon>
        <taxon>Ascomycota</taxon>
        <taxon>Pezizomycotina</taxon>
        <taxon>Eurotiomycetes</taxon>
        <taxon>Eurotiomycetidae</taxon>
        <taxon>Eurotiales</taxon>
        <taxon>Aspergillaceae</taxon>
        <taxon>Penicillium</taxon>
    </lineage>
</organism>
<reference evidence="2" key="2">
    <citation type="journal article" date="2023" name="IMA Fungus">
        <title>Comparative genomic study of the Penicillium genus elucidates a diverse pangenome and 15 lateral gene transfer events.</title>
        <authorList>
            <person name="Petersen C."/>
            <person name="Sorensen T."/>
            <person name="Nielsen M.R."/>
            <person name="Sondergaard T.E."/>
            <person name="Sorensen J.L."/>
            <person name="Fitzpatrick D.A."/>
            <person name="Frisvad J.C."/>
            <person name="Nielsen K.L."/>
        </authorList>
    </citation>
    <scope>NUCLEOTIDE SEQUENCE</scope>
    <source>
        <strain evidence="2">IBT 21917</strain>
    </source>
</reference>
<sequence>MSLNNPAFPQETSRPGTSWQRHRYGDEVSDAAQPESITSPTYDGAVDEVMNTTENDDDGAKQQPAHVFQPFFTLIEDAHTSDCHHPIVHYIFSDDDTDIVTEAALRSLEAQQEQGAKKNQAINPSDDVNSPPEHEKSTLLPPPIPGVRENYIVLDIEPTPTTQDNPNSTPGNASGVGPGATTSASTSPPPANQPHTQIQVRPGTNVLPSQYRVTGAKSFSPTWQVLRSELVAAPTFENQDPGVSPGHGLMLKIHGTGGLSADIGREKERDRGSQRLEEMMDQFAKRMRELQTVIDTADVGAGEHVESREGTGPEKDGEGEEPEPGIPDG</sequence>
<evidence type="ECO:0000313" key="2">
    <source>
        <dbReference type="EMBL" id="KAJ5180924.1"/>
    </source>
</evidence>
<name>A0A9W9LXK7_9EURO</name>
<feature type="compositionally biased region" description="Basic and acidic residues" evidence="1">
    <location>
        <begin position="301"/>
        <end position="316"/>
    </location>
</feature>
<dbReference type="OrthoDB" id="1681166at2759"/>
<feature type="region of interest" description="Disordered" evidence="1">
    <location>
        <begin position="1"/>
        <end position="62"/>
    </location>
</feature>
<reference evidence="2" key="1">
    <citation type="submission" date="2022-11" db="EMBL/GenBank/DDBJ databases">
        <authorList>
            <person name="Petersen C."/>
        </authorList>
    </citation>
    <scope>NUCLEOTIDE SEQUENCE</scope>
    <source>
        <strain evidence="2">IBT 21917</strain>
    </source>
</reference>
<feature type="region of interest" description="Disordered" evidence="1">
    <location>
        <begin position="110"/>
        <end position="198"/>
    </location>
</feature>
<dbReference type="EMBL" id="JAPQKO010000002">
    <property type="protein sequence ID" value="KAJ5180924.1"/>
    <property type="molecule type" value="Genomic_DNA"/>
</dbReference>
<feature type="region of interest" description="Disordered" evidence="1">
    <location>
        <begin position="296"/>
        <end position="329"/>
    </location>
</feature>
<comment type="caution">
    <text evidence="2">The sequence shown here is derived from an EMBL/GenBank/DDBJ whole genome shotgun (WGS) entry which is preliminary data.</text>
</comment>
<feature type="compositionally biased region" description="Polar residues" evidence="1">
    <location>
        <begin position="1"/>
        <end position="19"/>
    </location>
</feature>
<evidence type="ECO:0000313" key="3">
    <source>
        <dbReference type="Proteomes" id="UP001146351"/>
    </source>
</evidence>
<feature type="compositionally biased region" description="Low complexity" evidence="1">
    <location>
        <begin position="173"/>
        <end position="186"/>
    </location>
</feature>